<accession>A0A6A6SVC9</accession>
<evidence type="ECO:0000313" key="2">
    <source>
        <dbReference type="Proteomes" id="UP000799324"/>
    </source>
</evidence>
<sequence>MSMDSPVPRSPLGFEKLPAELYDEIFSYLPIPYTKHENFVVKHVDNDYDMHQFDYLKGVGRGFGFYLLTDTLQLRLVSRAFNRAASRVWFHYESLKLRAYDYKGLFQNSDMRKPGDYEVRVTTPSSIDRISDFLLQSDSLAPLLTHVRIELSHVESGLVKGVSQWMDAQGEPLTNQEEIQSLHKFLALVPPAIKKMERIETLSIYMGQTWESDYSGDSQVDSAPQFNMAALDQLRGVLSSLFSSPPSGLQFLTDLRLTLPCTYDFAALNAAMSDDATARLRHLYIEYCDASGPGGDRSYLMYADDWEGYDGDEYVPLSNLQQEYPNEEYMPDVCRLIGRCHNLESLGLDATHYLALDTLNWRPSGRGLQNIYISRGIVPCKTLRKLLSASDETTSNIFALHLDYVQLLDSTWANVFDHLLASETLKYFAIDDLNYAHRGESAHLRQHNVRQWENSSAIWSEHQEDLYKLQEVIEKVAADGGLLSPGLDYLLDSNDDSHLSQW</sequence>
<reference evidence="1" key="1">
    <citation type="journal article" date="2020" name="Stud. Mycol.">
        <title>101 Dothideomycetes genomes: a test case for predicting lifestyles and emergence of pathogens.</title>
        <authorList>
            <person name="Haridas S."/>
            <person name="Albert R."/>
            <person name="Binder M."/>
            <person name="Bloem J."/>
            <person name="Labutti K."/>
            <person name="Salamov A."/>
            <person name="Andreopoulos B."/>
            <person name="Baker S."/>
            <person name="Barry K."/>
            <person name="Bills G."/>
            <person name="Bluhm B."/>
            <person name="Cannon C."/>
            <person name="Castanera R."/>
            <person name="Culley D."/>
            <person name="Daum C."/>
            <person name="Ezra D."/>
            <person name="Gonzalez J."/>
            <person name="Henrissat B."/>
            <person name="Kuo A."/>
            <person name="Liang C."/>
            <person name="Lipzen A."/>
            <person name="Lutzoni F."/>
            <person name="Magnuson J."/>
            <person name="Mondo S."/>
            <person name="Nolan M."/>
            <person name="Ohm R."/>
            <person name="Pangilinan J."/>
            <person name="Park H.-J."/>
            <person name="Ramirez L."/>
            <person name="Alfaro M."/>
            <person name="Sun H."/>
            <person name="Tritt A."/>
            <person name="Yoshinaga Y."/>
            <person name="Zwiers L.-H."/>
            <person name="Turgeon B."/>
            <person name="Goodwin S."/>
            <person name="Spatafora J."/>
            <person name="Crous P."/>
            <person name="Grigoriev I."/>
        </authorList>
    </citation>
    <scope>NUCLEOTIDE SEQUENCE</scope>
    <source>
        <strain evidence="1">CBS 122681</strain>
    </source>
</reference>
<dbReference type="EMBL" id="MU004423">
    <property type="protein sequence ID" value="KAF2651542.1"/>
    <property type="molecule type" value="Genomic_DNA"/>
</dbReference>
<dbReference type="AlphaFoldDB" id="A0A6A6SVC9"/>
<keyword evidence="2" id="KW-1185">Reference proteome</keyword>
<evidence type="ECO:0000313" key="1">
    <source>
        <dbReference type="EMBL" id="KAF2651542.1"/>
    </source>
</evidence>
<protein>
    <submittedName>
        <fullName evidence="1">Uncharacterized protein</fullName>
    </submittedName>
</protein>
<dbReference type="OrthoDB" id="3799527at2759"/>
<dbReference type="Proteomes" id="UP000799324">
    <property type="component" value="Unassembled WGS sequence"/>
</dbReference>
<name>A0A6A6SVC9_9PLEO</name>
<proteinExistence type="predicted"/>
<organism evidence="1 2">
    <name type="scientific">Lophiostoma macrostomum CBS 122681</name>
    <dbReference type="NCBI Taxonomy" id="1314788"/>
    <lineage>
        <taxon>Eukaryota</taxon>
        <taxon>Fungi</taxon>
        <taxon>Dikarya</taxon>
        <taxon>Ascomycota</taxon>
        <taxon>Pezizomycotina</taxon>
        <taxon>Dothideomycetes</taxon>
        <taxon>Pleosporomycetidae</taxon>
        <taxon>Pleosporales</taxon>
        <taxon>Lophiostomataceae</taxon>
        <taxon>Lophiostoma</taxon>
    </lineage>
</organism>
<gene>
    <name evidence="1" type="ORF">K491DRAFT_781776</name>
</gene>